<comment type="subcellular location">
    <subcellularLocation>
        <location evidence="1">Cell envelope</location>
    </subcellularLocation>
</comment>
<protein>
    <submittedName>
        <fullName evidence="6">Periplasmic solute-binding protein</fullName>
    </submittedName>
</protein>
<proteinExistence type="inferred from homology"/>
<comment type="similarity">
    <text evidence="5">Belongs to the bacterial solute-binding protein 9 family.</text>
</comment>
<evidence type="ECO:0000256" key="2">
    <source>
        <dbReference type="ARBA" id="ARBA00022448"/>
    </source>
</evidence>
<dbReference type="EMBL" id="BJCF01000015">
    <property type="protein sequence ID" value="GCL42000.1"/>
    <property type="molecule type" value="Genomic_DNA"/>
</dbReference>
<dbReference type="RefSeq" id="WP_137907669.1">
    <property type="nucleotide sequence ID" value="NZ_BJCF01000015.1"/>
</dbReference>
<dbReference type="Pfam" id="PF01297">
    <property type="entry name" value="ZnuA"/>
    <property type="match status" value="1"/>
</dbReference>
<dbReference type="InterPro" id="IPR006128">
    <property type="entry name" value="Lipoprotein_PsaA-like"/>
</dbReference>
<dbReference type="AlphaFoldDB" id="A0A480AA77"/>
<accession>A0A480AA77</accession>
<dbReference type="InterPro" id="IPR006129">
    <property type="entry name" value="AdhesinB"/>
</dbReference>
<keyword evidence="3" id="KW-0479">Metal-binding</keyword>
<dbReference type="Proteomes" id="UP000299367">
    <property type="component" value="Unassembled WGS sequence"/>
</dbReference>
<evidence type="ECO:0000256" key="3">
    <source>
        <dbReference type="ARBA" id="ARBA00022723"/>
    </source>
</evidence>
<dbReference type="GO" id="GO:0030001">
    <property type="term" value="P:metal ion transport"/>
    <property type="evidence" value="ECO:0007669"/>
    <property type="project" value="InterPro"/>
</dbReference>
<gene>
    <name evidence="6" type="ORF">NIES80_17010</name>
</gene>
<dbReference type="PRINTS" id="PR00691">
    <property type="entry name" value="ADHESINB"/>
</dbReference>
<dbReference type="SUPFAM" id="SSF53807">
    <property type="entry name" value="Helical backbone' metal receptor"/>
    <property type="match status" value="1"/>
</dbReference>
<organism evidence="6 7">
    <name type="scientific">Dolichospermum planctonicum</name>
    <dbReference type="NCBI Taxonomy" id="136072"/>
    <lineage>
        <taxon>Bacteria</taxon>
        <taxon>Bacillati</taxon>
        <taxon>Cyanobacteriota</taxon>
        <taxon>Cyanophyceae</taxon>
        <taxon>Nostocales</taxon>
        <taxon>Aphanizomenonaceae</taxon>
        <taxon>Dolichospermum</taxon>
    </lineage>
</organism>
<dbReference type="GO" id="GO:0046872">
    <property type="term" value="F:metal ion binding"/>
    <property type="evidence" value="ECO:0007669"/>
    <property type="project" value="UniProtKB-KW"/>
</dbReference>
<dbReference type="PRINTS" id="PR00690">
    <property type="entry name" value="ADHESNFAMILY"/>
</dbReference>
<dbReference type="PROSITE" id="PS51257">
    <property type="entry name" value="PROKAR_LIPOPROTEIN"/>
    <property type="match status" value="1"/>
</dbReference>
<keyword evidence="4" id="KW-0732">Signal</keyword>
<evidence type="ECO:0000313" key="7">
    <source>
        <dbReference type="Proteomes" id="UP000299367"/>
    </source>
</evidence>
<evidence type="ECO:0000256" key="5">
    <source>
        <dbReference type="RuleBase" id="RU003512"/>
    </source>
</evidence>
<dbReference type="PANTHER" id="PTHR42953:SF1">
    <property type="entry name" value="METAL-BINDING PROTEIN HI_0362-RELATED"/>
    <property type="match status" value="1"/>
</dbReference>
<dbReference type="GO" id="GO:0007155">
    <property type="term" value="P:cell adhesion"/>
    <property type="evidence" value="ECO:0007669"/>
    <property type="project" value="InterPro"/>
</dbReference>
<sequence length="328" mass="36643">MLGKKISTHFTHLLKTTIFGLILGLFGCGNRNISTIYNQRNSTIINSNLPIVVATNSVICDLTKQVAGNTINLICLIPPGMNPLTYKPIPEDSRVIESADLVLYHGYNFEPGLMKIIKSTTNTNSYPKIAVAESAVKNPIKIKLIEPHIWHNPNNTIKMVEIINNNLIKLAPNNKNIYSKNTKKVIQEMNQIDNWIKKRLDTIPAKNRKLITSNTAMIYYVKAYNIPYSVNLAKIKNIEKLTYTEVENFAMDIQKANVPTIFADTTTNSNLLESLATAANVKVFQRPLYIHGLGAAGTDGDTYQKMMDANTRIIVEGLGGTYLKFEPD</sequence>
<name>A0A480AA77_9CYAN</name>
<evidence type="ECO:0000313" key="6">
    <source>
        <dbReference type="EMBL" id="GCL42000.1"/>
    </source>
</evidence>
<dbReference type="GO" id="GO:0030313">
    <property type="term" value="C:cell envelope"/>
    <property type="evidence" value="ECO:0007669"/>
    <property type="project" value="UniProtKB-SubCell"/>
</dbReference>
<dbReference type="OrthoDB" id="9793396at2"/>
<comment type="caution">
    <text evidence="6">The sequence shown here is derived from an EMBL/GenBank/DDBJ whole genome shotgun (WGS) entry which is preliminary data.</text>
</comment>
<evidence type="ECO:0000256" key="1">
    <source>
        <dbReference type="ARBA" id="ARBA00004196"/>
    </source>
</evidence>
<dbReference type="InterPro" id="IPR050492">
    <property type="entry name" value="Bact_metal-bind_prot9"/>
</dbReference>
<keyword evidence="2 5" id="KW-0813">Transport</keyword>
<evidence type="ECO:0000256" key="4">
    <source>
        <dbReference type="ARBA" id="ARBA00022729"/>
    </source>
</evidence>
<dbReference type="InterPro" id="IPR006127">
    <property type="entry name" value="ZnuA-like"/>
</dbReference>
<dbReference type="Gene3D" id="3.40.50.1980">
    <property type="entry name" value="Nitrogenase molybdenum iron protein domain"/>
    <property type="match status" value="2"/>
</dbReference>
<reference evidence="7" key="1">
    <citation type="submission" date="2019-02" db="EMBL/GenBank/DDBJ databases">
        <title>Draft genome sequence of Dolichospermum planctonicum NIES-80.</title>
        <authorList>
            <person name="Yamaguchi H."/>
            <person name="Suzuki S."/>
            <person name="Kawachi M."/>
        </authorList>
    </citation>
    <scope>NUCLEOTIDE SEQUENCE [LARGE SCALE GENOMIC DNA]</scope>
    <source>
        <strain evidence="7">NIES-80</strain>
    </source>
</reference>
<dbReference type="PANTHER" id="PTHR42953">
    <property type="entry name" value="HIGH-AFFINITY ZINC UPTAKE SYSTEM PROTEIN ZNUA-RELATED"/>
    <property type="match status" value="1"/>
</dbReference>